<keyword evidence="4" id="KW-1185">Reference proteome</keyword>
<evidence type="ECO:0000256" key="1">
    <source>
        <dbReference type="ARBA" id="ARBA00006295"/>
    </source>
</evidence>
<dbReference type="SUPFAM" id="SSF110849">
    <property type="entry name" value="ParB/Sulfiredoxin"/>
    <property type="match status" value="1"/>
</dbReference>
<protein>
    <submittedName>
        <fullName evidence="3">ParB/RepB/Spo0J family partition protein</fullName>
    </submittedName>
</protein>
<evidence type="ECO:0000313" key="3">
    <source>
        <dbReference type="EMBL" id="UXX81778.1"/>
    </source>
</evidence>
<gene>
    <name evidence="3" type="ORF">N7U68_11630</name>
</gene>
<dbReference type="NCBIfam" id="TIGR00180">
    <property type="entry name" value="parB_part"/>
    <property type="match status" value="1"/>
</dbReference>
<dbReference type="InterPro" id="IPR050336">
    <property type="entry name" value="Chromosome_partition/occlusion"/>
</dbReference>
<feature type="domain" description="ParB-like N-terminal" evidence="2">
    <location>
        <begin position="11"/>
        <end position="99"/>
    </location>
</feature>
<accession>A0ABY6D9N1</accession>
<organism evidence="3 4">
    <name type="scientific">Roseovarius pelagicus</name>
    <dbReference type="NCBI Taxonomy" id="2980108"/>
    <lineage>
        <taxon>Bacteria</taxon>
        <taxon>Pseudomonadati</taxon>
        <taxon>Pseudomonadota</taxon>
        <taxon>Alphaproteobacteria</taxon>
        <taxon>Rhodobacterales</taxon>
        <taxon>Roseobacteraceae</taxon>
        <taxon>Roseovarius</taxon>
    </lineage>
</organism>
<name>A0ABY6D9N1_9RHOB</name>
<dbReference type="PANTHER" id="PTHR33375">
    <property type="entry name" value="CHROMOSOME-PARTITIONING PROTEIN PARB-RELATED"/>
    <property type="match status" value="1"/>
</dbReference>
<dbReference type="PANTHER" id="PTHR33375:SF1">
    <property type="entry name" value="CHROMOSOME-PARTITIONING PROTEIN PARB-RELATED"/>
    <property type="match status" value="1"/>
</dbReference>
<dbReference type="RefSeq" id="WP_263046899.1">
    <property type="nucleotide sequence ID" value="NZ_CP106738.1"/>
</dbReference>
<evidence type="ECO:0000259" key="2">
    <source>
        <dbReference type="SMART" id="SM00470"/>
    </source>
</evidence>
<dbReference type="Proteomes" id="UP001064087">
    <property type="component" value="Chromosome"/>
</dbReference>
<dbReference type="InterPro" id="IPR036086">
    <property type="entry name" value="ParB/Sulfiredoxin_sf"/>
</dbReference>
<dbReference type="Pfam" id="PF02195">
    <property type="entry name" value="ParB_N"/>
    <property type="match status" value="1"/>
</dbReference>
<proteinExistence type="inferred from homology"/>
<dbReference type="SMART" id="SM00470">
    <property type="entry name" value="ParB"/>
    <property type="match status" value="1"/>
</dbReference>
<dbReference type="InterPro" id="IPR004437">
    <property type="entry name" value="ParB/RepB/Spo0J"/>
</dbReference>
<comment type="similarity">
    <text evidence="1">Belongs to the ParB family.</text>
</comment>
<evidence type="ECO:0000313" key="4">
    <source>
        <dbReference type="Proteomes" id="UP001064087"/>
    </source>
</evidence>
<dbReference type="Gene3D" id="3.90.1530.10">
    <property type="entry name" value="Conserved hypothetical protein from pyrococcus furiosus pfu- 392566-001, ParB domain"/>
    <property type="match status" value="1"/>
</dbReference>
<reference evidence="3" key="1">
    <citation type="submission" date="2022-10" db="EMBL/GenBank/DDBJ databases">
        <title>Roseovarius pelagicus sp. nov., isolated from Arctic seawater.</title>
        <authorList>
            <person name="Hong Y.W."/>
            <person name="Hwang C.Y."/>
        </authorList>
    </citation>
    <scope>NUCLEOTIDE SEQUENCE</scope>
    <source>
        <strain evidence="3">HL-MP18</strain>
    </source>
</reference>
<dbReference type="EMBL" id="CP106738">
    <property type="protein sequence ID" value="UXX81778.1"/>
    <property type="molecule type" value="Genomic_DNA"/>
</dbReference>
<sequence length="321" mass="37076">MARKGSRQVLKNLSPAQVRANPENPRLVFRQEEMESLMLSIDKHGIQVPITVFQDGDHFTLLDGERRWRCAQKLNLKSIPAIVQDRPSELENLVLMYNIHALREQWDYFTIASKLERVMALYENENAQAPNEIILSELTGLTRGAIRRCQLLIDLPERFKVMLLDELDKPKLQQRLSEDFFIEMERSLKTVVNRLPEYAPLLEEMRDVLIEKFKKGKIAAVTDFRQLSKIATAVDGLGIAQSQAKRALDKVFDSTKGTSIREAYVEAVQFEYVEKRVGRSVQSLMSFIEDVENENQRSELDDDLMKSFKQLHKVLGRILGR</sequence>
<dbReference type="InterPro" id="IPR003115">
    <property type="entry name" value="ParB_N"/>
</dbReference>